<organism evidence="1 2">
    <name type="scientific">Candidatus Buchananbacteria bacterium CG10_big_fil_rev_8_21_14_0_10_42_9</name>
    <dbReference type="NCBI Taxonomy" id="1974526"/>
    <lineage>
        <taxon>Bacteria</taxon>
        <taxon>Candidatus Buchananiibacteriota</taxon>
    </lineage>
</organism>
<proteinExistence type="predicted"/>
<dbReference type="EMBL" id="PEZZ01000004">
    <property type="protein sequence ID" value="PIS05490.1"/>
    <property type="molecule type" value="Genomic_DNA"/>
</dbReference>
<dbReference type="Proteomes" id="UP000230935">
    <property type="component" value="Unassembled WGS sequence"/>
</dbReference>
<name>A0A2H0W4D4_9BACT</name>
<accession>A0A2H0W4D4</accession>
<evidence type="ECO:0000313" key="1">
    <source>
        <dbReference type="EMBL" id="PIS05490.1"/>
    </source>
</evidence>
<reference evidence="2" key="1">
    <citation type="submission" date="2017-09" db="EMBL/GenBank/DDBJ databases">
        <title>Depth-based differentiation of microbial function through sediment-hosted aquifers and enrichment of novel symbionts in the deep terrestrial subsurface.</title>
        <authorList>
            <person name="Probst A.J."/>
            <person name="Ladd B."/>
            <person name="Jarett J.K."/>
            <person name="Geller-Mcgrath D.E."/>
            <person name="Sieber C.M.K."/>
            <person name="Emerson J.B."/>
            <person name="Anantharaman K."/>
            <person name="Thomas B.C."/>
            <person name="Malmstrom R."/>
            <person name="Stieglmeier M."/>
            <person name="Klingl A."/>
            <person name="Woyke T."/>
            <person name="Ryan C.M."/>
            <person name="Banfield J.F."/>
        </authorList>
    </citation>
    <scope>NUCLEOTIDE SEQUENCE [LARGE SCALE GENOMIC DNA]</scope>
</reference>
<sequence length="88" mass="10667">MHEIIAEPIEVLVGFCNSANNKIKDKVVPLFFKWRNHRYKVDKINLIHKQKEGRGIIYYFNVSHKTNYFKLSFSTIDLKWRLEELYYS</sequence>
<gene>
    <name evidence="1" type="ORF">COT81_00545</name>
</gene>
<comment type="caution">
    <text evidence="1">The sequence shown here is derived from an EMBL/GenBank/DDBJ whole genome shotgun (WGS) entry which is preliminary data.</text>
</comment>
<evidence type="ECO:0000313" key="2">
    <source>
        <dbReference type="Proteomes" id="UP000230935"/>
    </source>
</evidence>
<dbReference type="AlphaFoldDB" id="A0A2H0W4D4"/>
<protein>
    <submittedName>
        <fullName evidence="1">Uncharacterized protein</fullName>
    </submittedName>
</protein>